<evidence type="ECO:0000259" key="4">
    <source>
        <dbReference type="Pfam" id="PF02230"/>
    </source>
</evidence>
<dbReference type="InterPro" id="IPR050565">
    <property type="entry name" value="LYPA1-2/EST-like"/>
</dbReference>
<comment type="similarity">
    <text evidence="1">Belongs to the AB hydrolase superfamily. AB hydrolase 2 family.</text>
</comment>
<dbReference type="SUPFAM" id="SSF53474">
    <property type="entry name" value="alpha/beta-Hydrolases"/>
    <property type="match status" value="1"/>
</dbReference>
<keyword evidence="2" id="KW-0378">Hydrolase</keyword>
<keyword evidence="3" id="KW-1133">Transmembrane helix</keyword>
<evidence type="ECO:0000256" key="2">
    <source>
        <dbReference type="ARBA" id="ARBA00022801"/>
    </source>
</evidence>
<keyword evidence="3" id="KW-0812">Transmembrane</keyword>
<dbReference type="RefSeq" id="WP_091493182.1">
    <property type="nucleotide sequence ID" value="NZ_FOMH01000005.1"/>
</dbReference>
<dbReference type="EMBL" id="FOMH01000005">
    <property type="protein sequence ID" value="SFD19648.1"/>
    <property type="molecule type" value="Genomic_DNA"/>
</dbReference>
<evidence type="ECO:0000256" key="3">
    <source>
        <dbReference type="SAM" id="Phobius"/>
    </source>
</evidence>
<feature type="domain" description="Phospholipase/carboxylesterase/thioesterase" evidence="4">
    <location>
        <begin position="46"/>
        <end position="241"/>
    </location>
</feature>
<evidence type="ECO:0000313" key="6">
    <source>
        <dbReference type="Proteomes" id="UP000199672"/>
    </source>
</evidence>
<dbReference type="Gene3D" id="3.40.50.1820">
    <property type="entry name" value="alpha/beta hydrolase"/>
    <property type="match status" value="1"/>
</dbReference>
<organism evidence="5 6">
    <name type="scientific">Flavobacterium phragmitis</name>
    <dbReference type="NCBI Taxonomy" id="739143"/>
    <lineage>
        <taxon>Bacteria</taxon>
        <taxon>Pseudomonadati</taxon>
        <taxon>Bacteroidota</taxon>
        <taxon>Flavobacteriia</taxon>
        <taxon>Flavobacteriales</taxon>
        <taxon>Flavobacteriaceae</taxon>
        <taxon>Flavobacterium</taxon>
    </lineage>
</organism>
<proteinExistence type="inferred from homology"/>
<dbReference type="InterPro" id="IPR003140">
    <property type="entry name" value="PLipase/COase/thioEstase"/>
</dbReference>
<feature type="transmembrane region" description="Helical" evidence="3">
    <location>
        <begin position="6"/>
        <end position="25"/>
    </location>
</feature>
<dbReference type="GO" id="GO:0016787">
    <property type="term" value="F:hydrolase activity"/>
    <property type="evidence" value="ECO:0007669"/>
    <property type="project" value="UniProtKB-KW"/>
</dbReference>
<gene>
    <name evidence="5" type="ORF">SAMN05216297_105216</name>
</gene>
<dbReference type="Pfam" id="PF02230">
    <property type="entry name" value="Abhydrolase_2"/>
    <property type="match status" value="1"/>
</dbReference>
<dbReference type="InterPro" id="IPR029058">
    <property type="entry name" value="AB_hydrolase_fold"/>
</dbReference>
<evidence type="ECO:0000256" key="1">
    <source>
        <dbReference type="ARBA" id="ARBA00006499"/>
    </source>
</evidence>
<dbReference type="Proteomes" id="UP000199672">
    <property type="component" value="Unassembled WGS sequence"/>
</dbReference>
<name>A0A1I1QIK0_9FLAO</name>
<dbReference type="PANTHER" id="PTHR10655:SF17">
    <property type="entry name" value="LYSOPHOSPHOLIPASE-LIKE PROTEIN 1"/>
    <property type="match status" value="1"/>
</dbReference>
<accession>A0A1I1QIK0</accession>
<dbReference type="PANTHER" id="PTHR10655">
    <property type="entry name" value="LYSOPHOSPHOLIPASE-RELATED"/>
    <property type="match status" value="1"/>
</dbReference>
<reference evidence="6" key="1">
    <citation type="submission" date="2016-10" db="EMBL/GenBank/DDBJ databases">
        <authorList>
            <person name="Varghese N."/>
            <person name="Submissions S."/>
        </authorList>
    </citation>
    <scope>NUCLEOTIDE SEQUENCE [LARGE SCALE GENOMIC DNA]</scope>
    <source>
        <strain evidence="6">CGMCC 1.10370</strain>
    </source>
</reference>
<dbReference type="OrthoDB" id="9795555at2"/>
<evidence type="ECO:0000313" key="5">
    <source>
        <dbReference type="EMBL" id="SFD19648.1"/>
    </source>
</evidence>
<dbReference type="AlphaFoldDB" id="A0A1I1QIK0"/>
<protein>
    <submittedName>
        <fullName evidence="5">Phospholipase/carboxylesterase</fullName>
    </submittedName>
</protein>
<sequence>MSLNKPFWISFGILISISIFSFTIMNSDIKNTKLHYLIRQPKIKTENPPLLILLHGVGGNEQNLFSFAPNLPENFVVVSARGPLTFGANSFAWFQVDFSTGKPQINEQQAENARKMLIDFIDDLKTEISFDSKQVYLMGFSQGGIMSYSVALTAPEKVSGIAVMSGRLLPEIKPFMADEKRLEKLKIFISHGKQDAVLNYQYATDALEFLKTKNLNPEFHSYEEGHTVNQQMFDDVNHWFKANLIQ</sequence>
<keyword evidence="6" id="KW-1185">Reference proteome</keyword>
<keyword evidence="3" id="KW-0472">Membrane</keyword>
<dbReference type="STRING" id="739143.SAMN05216297_105216"/>